<feature type="transmembrane region" description="Helical" evidence="2">
    <location>
        <begin position="297"/>
        <end position="323"/>
    </location>
</feature>
<feature type="transmembrane region" description="Helical" evidence="2">
    <location>
        <begin position="255"/>
        <end position="276"/>
    </location>
</feature>
<feature type="transmembrane region" description="Helical" evidence="2">
    <location>
        <begin position="343"/>
        <end position="365"/>
    </location>
</feature>
<name>A0A7W8QRF0_9ACTN</name>
<keyword evidence="2" id="KW-1133">Transmembrane helix</keyword>
<dbReference type="EMBL" id="JACHDB010000001">
    <property type="protein sequence ID" value="MBB5435046.1"/>
    <property type="molecule type" value="Genomic_DNA"/>
</dbReference>
<gene>
    <name evidence="3" type="ORF">HDA36_005130</name>
</gene>
<evidence type="ECO:0000256" key="2">
    <source>
        <dbReference type="SAM" id="Phobius"/>
    </source>
</evidence>
<feature type="region of interest" description="Disordered" evidence="1">
    <location>
        <begin position="1"/>
        <end position="23"/>
    </location>
</feature>
<keyword evidence="2" id="KW-0812">Transmembrane</keyword>
<accession>A0A7W8QRF0</accession>
<keyword evidence="4" id="KW-1185">Reference proteome</keyword>
<reference evidence="3 4" key="1">
    <citation type="submission" date="2020-08" db="EMBL/GenBank/DDBJ databases">
        <title>Sequencing the genomes of 1000 actinobacteria strains.</title>
        <authorList>
            <person name="Klenk H.-P."/>
        </authorList>
    </citation>
    <scope>NUCLEOTIDE SEQUENCE [LARGE SCALE GENOMIC DNA]</scope>
    <source>
        <strain evidence="3 4">DSM 44551</strain>
    </source>
</reference>
<dbReference type="AlphaFoldDB" id="A0A7W8QRF0"/>
<comment type="caution">
    <text evidence="3">The sequence shown here is derived from an EMBL/GenBank/DDBJ whole genome shotgun (WGS) entry which is preliminary data.</text>
</comment>
<keyword evidence="2" id="KW-0472">Membrane</keyword>
<evidence type="ECO:0000313" key="4">
    <source>
        <dbReference type="Proteomes" id="UP000572635"/>
    </source>
</evidence>
<feature type="transmembrane region" description="Helical" evidence="2">
    <location>
        <begin position="30"/>
        <end position="50"/>
    </location>
</feature>
<evidence type="ECO:0000313" key="3">
    <source>
        <dbReference type="EMBL" id="MBB5435046.1"/>
    </source>
</evidence>
<proteinExistence type="predicted"/>
<feature type="transmembrane region" description="Helical" evidence="2">
    <location>
        <begin position="107"/>
        <end position="137"/>
    </location>
</feature>
<dbReference type="RefSeq" id="WP_184396385.1">
    <property type="nucleotide sequence ID" value="NZ_BAAAJD010000008.1"/>
</dbReference>
<feature type="transmembrane region" description="Helical" evidence="2">
    <location>
        <begin position="212"/>
        <end position="235"/>
    </location>
</feature>
<dbReference type="Proteomes" id="UP000572635">
    <property type="component" value="Unassembled WGS sequence"/>
</dbReference>
<protein>
    <submittedName>
        <fullName evidence="3">MFS family permease</fullName>
    </submittedName>
</protein>
<feature type="transmembrane region" description="Helical" evidence="2">
    <location>
        <begin position="70"/>
        <end position="95"/>
    </location>
</feature>
<evidence type="ECO:0000256" key="1">
    <source>
        <dbReference type="SAM" id="MobiDB-lite"/>
    </source>
</evidence>
<sequence length="385" mass="39521">MSSHTTGRGGTAPADRARERAPGGHRRYRAPLALAWSAGAVLLSLCWAAGLLPHPFGDRGAVGTGAVLNAFAPAVGTSFMLALGVIGMVFAAVLARARSRRALRAGAAVGWLTTGVIVLVPLHGTLLTMFGYLPVVLLAGWALPGLPSRYVEVVSEPGSLFLLYCLAGAVLWGMAAQTGTRAQRGACPRCGRRPGWTGADERRCRSEALRTGRIAVAVGVAAALAYPAIRIPWIFGYYPGFSAAEIAQAQGEGALVVGIGLGLAGLGGAVLMLGLVQRWGVRFPFWMVGLAGRQVPVPLAVVPAGIVTVALLAMGKGIVVGWADQLLGGSSVSLVSAPGGHGLLFLVAFPIWGAALAVGTAAYALRRRAECAACGQGLPEEVPVR</sequence>
<feature type="transmembrane region" description="Helical" evidence="2">
    <location>
        <begin position="157"/>
        <end position="175"/>
    </location>
</feature>
<organism evidence="3 4">
    <name type="scientific">Nocardiopsis composta</name>
    <dbReference type="NCBI Taxonomy" id="157465"/>
    <lineage>
        <taxon>Bacteria</taxon>
        <taxon>Bacillati</taxon>
        <taxon>Actinomycetota</taxon>
        <taxon>Actinomycetes</taxon>
        <taxon>Streptosporangiales</taxon>
        <taxon>Nocardiopsidaceae</taxon>
        <taxon>Nocardiopsis</taxon>
    </lineage>
</organism>